<dbReference type="Proteomes" id="UP000275401">
    <property type="component" value="Unassembled WGS sequence"/>
</dbReference>
<feature type="compositionally biased region" description="Low complexity" evidence="1">
    <location>
        <begin position="663"/>
        <end position="678"/>
    </location>
</feature>
<feature type="compositionally biased region" description="Acidic residues" evidence="1">
    <location>
        <begin position="198"/>
        <end position="214"/>
    </location>
</feature>
<dbReference type="RefSeq" id="WP_123100663.1">
    <property type="nucleotide sequence ID" value="NZ_RIBZ01000214.1"/>
</dbReference>
<feature type="region of interest" description="Disordered" evidence="1">
    <location>
        <begin position="193"/>
        <end position="217"/>
    </location>
</feature>
<evidence type="ECO:0000313" key="3">
    <source>
        <dbReference type="Proteomes" id="UP000275401"/>
    </source>
</evidence>
<reference evidence="2 3" key="1">
    <citation type="submission" date="2018-11" db="EMBL/GenBank/DDBJ databases">
        <title>The Potential of Streptomyces as Biocontrol Agents against the Tomato grey mould, Botrytis cinerea (Gray mold) Frontiers in Microbiology.</title>
        <authorList>
            <person name="Li D."/>
        </authorList>
    </citation>
    <scope>NUCLEOTIDE SEQUENCE [LARGE SCALE GENOMIC DNA]</scope>
    <source>
        <strain evidence="2 3">NEAU-LD23</strain>
    </source>
</reference>
<comment type="caution">
    <text evidence="2">The sequence shown here is derived from an EMBL/GenBank/DDBJ whole genome shotgun (WGS) entry which is preliminary data.</text>
</comment>
<name>A0A3M8W911_9ACTN</name>
<sequence length="696" mass="75193">MTTPAPLQTEPNMLKLSTDAPAAVTAEELERYARLENLQSGLRRARALGQVAKPPPAGPRDLTGISAAMTTAKINQGYYWHVPSWHALRDIPEQVDDALSRLNEQAETNPKTAIHAAKITTLAASLIARHAAKVSAVLDAGGQRETPGGRAMRVLTRVAEAHALQASGLDSVQALDTPRLLIAHIHKLNKELRRAQPDDPEQDLGLDDPDDPELDSALSIGAAADPELAEASQLMTALSELAGRGRRAGHRLTLDVRLHGMVETAQLRGFEMISGIARAVMRRYDNQGQGTSGGRNIAATIYHYAEQRLERMRGVLDTDEQRDFGHYETDPPKRYMDALLEESRTANWALRDKDITPQERMDLQIRVLLARKKITVARGIQDWGTQATFPPSDIVGMQTDRPVEARLDLIDALRRRVENNPFHDDAPFLNEVKDRLAQELAGPPELTAQALEADLQADQVRAVAAHLVERGTVASPLVLSETAELDLSHAQAERALDVLQTLNVVGPPNGLKPRETLTASRDQLPSQLQLLEERLPNLLEIQKGAAAVAAFSAPTAPTTAAQPETAPAAEAPTAAEPEQTQAPAAPPPPAPAEPAPAAKAKLPRRDKSVERRGPSNLGTRRPTPAVETPSDPDLAKLLEGREDQLKKVSQSLITGKEVRAADHPAPAEAAPAKPTPTDEAQHNARQVQQGAGVGVR</sequence>
<evidence type="ECO:0000313" key="2">
    <source>
        <dbReference type="EMBL" id="RNG26040.1"/>
    </source>
</evidence>
<feature type="compositionally biased region" description="Pro residues" evidence="1">
    <location>
        <begin position="584"/>
        <end position="594"/>
    </location>
</feature>
<dbReference type="AlphaFoldDB" id="A0A3M8W911"/>
<feature type="compositionally biased region" description="Low complexity" evidence="1">
    <location>
        <begin position="556"/>
        <end position="583"/>
    </location>
</feature>
<feature type="region of interest" description="Disordered" evidence="1">
    <location>
        <begin position="648"/>
        <end position="696"/>
    </location>
</feature>
<protein>
    <submittedName>
        <fullName evidence="2">Uncharacterized protein</fullName>
    </submittedName>
</protein>
<accession>A0A3M8W911</accession>
<gene>
    <name evidence="2" type="ORF">EEJ42_16350</name>
</gene>
<dbReference type="EMBL" id="RIBZ01000214">
    <property type="protein sequence ID" value="RNG26040.1"/>
    <property type="molecule type" value="Genomic_DNA"/>
</dbReference>
<keyword evidence="3" id="KW-1185">Reference proteome</keyword>
<feature type="region of interest" description="Disordered" evidence="1">
    <location>
        <begin position="556"/>
        <end position="635"/>
    </location>
</feature>
<proteinExistence type="predicted"/>
<evidence type="ECO:0000256" key="1">
    <source>
        <dbReference type="SAM" id="MobiDB-lite"/>
    </source>
</evidence>
<feature type="compositionally biased region" description="Basic and acidic residues" evidence="1">
    <location>
        <begin position="603"/>
        <end position="613"/>
    </location>
</feature>
<organism evidence="2 3">
    <name type="scientific">Streptomyces botrytidirepellens</name>
    <dbReference type="NCBI Taxonomy" id="2486417"/>
    <lineage>
        <taxon>Bacteria</taxon>
        <taxon>Bacillati</taxon>
        <taxon>Actinomycetota</taxon>
        <taxon>Actinomycetes</taxon>
        <taxon>Kitasatosporales</taxon>
        <taxon>Streptomycetaceae</taxon>
        <taxon>Streptomyces</taxon>
    </lineage>
</organism>